<keyword evidence="4" id="KW-1185">Reference proteome</keyword>
<reference evidence="3 4" key="1">
    <citation type="journal article" date="2013" name="PLoS Genet.">
        <title>The genome and development-dependent transcriptomes of Pyronema confluens: a window into fungal evolution.</title>
        <authorList>
            <person name="Traeger S."/>
            <person name="Altegoer F."/>
            <person name="Freitag M."/>
            <person name="Gabaldon T."/>
            <person name="Kempken F."/>
            <person name="Kumar A."/>
            <person name="Marcet-Houben M."/>
            <person name="Poggeler S."/>
            <person name="Stajich J.E."/>
            <person name="Nowrousian M."/>
        </authorList>
    </citation>
    <scope>NUCLEOTIDE SEQUENCE [LARGE SCALE GENOMIC DNA]</scope>
    <source>
        <strain evidence="4">CBS 100304</strain>
        <tissue evidence="3">Vegetative mycelium</tissue>
    </source>
</reference>
<sequence length="400" mass="45097">MTSSPQQVQLEQPVYASNFTRSPSMLTSAAPGAQAAPPNPPTPQPPVQPSPDPSLIYSPAIIRRLKAIDRLEGQIPKVNITSVIVRVAQLILLMGFSLAFSMSRPPVFLDIFVWPINANPPFEVHIYRNTSEFWALRLKTIQHSWSLPDPPRHHVSLMWEGSSNMLEGLGTERYVCKNDKRWNCTGEQWAMTRLGWVNSWPFGDEAPDWARGMIHIEQYVFFMVIVGSCVGIAHNMVVLTHAIDPSGVAFYKYTAAMDITISVVFLLLGIFPMAIQRHLEGINNVRTFDDGSPGFFSPKWLLTDQLKPHQRYAFCMGWMLWAMYVVTFMLSLVLVADLTRYESLPSQIRSHGLPEFDPDLPDDLEMTSTTGYQASASRLDPKRAGSYRRYSGRERGATSM</sequence>
<dbReference type="Proteomes" id="UP000018144">
    <property type="component" value="Unassembled WGS sequence"/>
</dbReference>
<keyword evidence="2" id="KW-1133">Transmembrane helix</keyword>
<dbReference type="EMBL" id="HF935781">
    <property type="protein sequence ID" value="CCX13160.1"/>
    <property type="molecule type" value="Genomic_DNA"/>
</dbReference>
<dbReference type="OrthoDB" id="5366537at2759"/>
<accession>U4LEJ7</accession>
<dbReference type="AlphaFoldDB" id="U4LEJ7"/>
<evidence type="ECO:0000313" key="3">
    <source>
        <dbReference type="EMBL" id="CCX13160.1"/>
    </source>
</evidence>
<feature type="transmembrane region" description="Helical" evidence="2">
    <location>
        <begin position="255"/>
        <end position="275"/>
    </location>
</feature>
<keyword evidence="2" id="KW-0812">Transmembrane</keyword>
<evidence type="ECO:0000256" key="1">
    <source>
        <dbReference type="SAM" id="MobiDB-lite"/>
    </source>
</evidence>
<feature type="region of interest" description="Disordered" evidence="1">
    <location>
        <begin position="371"/>
        <end position="400"/>
    </location>
</feature>
<feature type="transmembrane region" description="Helical" evidence="2">
    <location>
        <begin position="312"/>
        <end position="336"/>
    </location>
</feature>
<feature type="compositionally biased region" description="Pro residues" evidence="1">
    <location>
        <begin position="37"/>
        <end position="50"/>
    </location>
</feature>
<protein>
    <submittedName>
        <fullName evidence="3">Uncharacterized protein</fullName>
    </submittedName>
</protein>
<keyword evidence="2" id="KW-0472">Membrane</keyword>
<name>U4LEJ7_PYROM</name>
<organism evidence="3 4">
    <name type="scientific">Pyronema omphalodes (strain CBS 100304)</name>
    <name type="common">Pyronema confluens</name>
    <dbReference type="NCBI Taxonomy" id="1076935"/>
    <lineage>
        <taxon>Eukaryota</taxon>
        <taxon>Fungi</taxon>
        <taxon>Dikarya</taxon>
        <taxon>Ascomycota</taxon>
        <taxon>Pezizomycotina</taxon>
        <taxon>Pezizomycetes</taxon>
        <taxon>Pezizales</taxon>
        <taxon>Pyronemataceae</taxon>
        <taxon>Pyronema</taxon>
    </lineage>
</organism>
<evidence type="ECO:0000256" key="2">
    <source>
        <dbReference type="SAM" id="Phobius"/>
    </source>
</evidence>
<feature type="compositionally biased region" description="Basic and acidic residues" evidence="1">
    <location>
        <begin position="391"/>
        <end position="400"/>
    </location>
</feature>
<feature type="transmembrane region" description="Helical" evidence="2">
    <location>
        <begin position="219"/>
        <end position="243"/>
    </location>
</feature>
<feature type="region of interest" description="Disordered" evidence="1">
    <location>
        <begin position="22"/>
        <end position="50"/>
    </location>
</feature>
<gene>
    <name evidence="3" type="ORF">PCON_12753</name>
</gene>
<proteinExistence type="predicted"/>
<evidence type="ECO:0000313" key="4">
    <source>
        <dbReference type="Proteomes" id="UP000018144"/>
    </source>
</evidence>